<organism evidence="5 6">
    <name type="scientific">Lentzea flava</name>
    <dbReference type="NCBI Taxonomy" id="103732"/>
    <lineage>
        <taxon>Bacteria</taxon>
        <taxon>Bacillati</taxon>
        <taxon>Actinomycetota</taxon>
        <taxon>Actinomycetes</taxon>
        <taxon>Pseudonocardiales</taxon>
        <taxon>Pseudonocardiaceae</taxon>
        <taxon>Lentzea</taxon>
    </lineage>
</organism>
<dbReference type="PANTHER" id="PTHR34580">
    <property type="match status" value="1"/>
</dbReference>
<evidence type="ECO:0000313" key="6">
    <source>
        <dbReference type="Proteomes" id="UP000649573"/>
    </source>
</evidence>
<reference evidence="6" key="1">
    <citation type="journal article" date="2019" name="Int. J. Syst. Evol. Microbiol.">
        <title>The Global Catalogue of Microorganisms (GCM) 10K type strain sequencing project: providing services to taxonomists for standard genome sequencing and annotation.</title>
        <authorList>
            <consortium name="The Broad Institute Genomics Platform"/>
            <consortium name="The Broad Institute Genome Sequencing Center for Infectious Disease"/>
            <person name="Wu L."/>
            <person name="Ma J."/>
        </authorList>
    </citation>
    <scope>NUCLEOTIDE SEQUENCE [LARGE SCALE GENOMIC DNA]</scope>
    <source>
        <strain evidence="6">JCM 3296</strain>
    </source>
</reference>
<dbReference type="InterPro" id="IPR018356">
    <property type="entry name" value="Tscrpt_reg_HTH_DeoR_CS"/>
</dbReference>
<dbReference type="PIRSF" id="PIRSF016838">
    <property type="entry name" value="PafC"/>
    <property type="match status" value="1"/>
</dbReference>
<dbReference type="InterPro" id="IPR051534">
    <property type="entry name" value="CBASS_pafABC_assoc_protein"/>
</dbReference>
<keyword evidence="1" id="KW-0805">Transcription regulation</keyword>
<dbReference type="InterPro" id="IPR013196">
    <property type="entry name" value="HTH_11"/>
</dbReference>
<sequence length="324" mass="35844">MANSCPKVSVMLETSARLLRLLALLQSRRDWQGAELADELQISQRTVRRDIDRLRELGYPVNATTGTFGGYRLGAGAELPPLLLDDNEAVAVAAALRTNAVTGLEEVSLRALLKLEQVLPSRLRHRVSALQHIESVPRDTPGPALDPELLSTLAAACRDSDTIRFDYHSHDGTPSRRRVEPHRLVNWGRRWYLVAWDCDRTDWRSFRVDRISPPRPPFGPRFTPRDFDATTYVASSTTSAAWRFQARVLVHAPADVIAARITAAVGTVEAVDATTCVLVTGADTVETLAVWIGMLGHDFEVTSPPELVAHVRTLAARYARAVQD</sequence>
<dbReference type="EMBL" id="BMRE01000001">
    <property type="protein sequence ID" value="GGU13876.1"/>
    <property type="molecule type" value="Genomic_DNA"/>
</dbReference>
<dbReference type="Pfam" id="PF13280">
    <property type="entry name" value="WYL"/>
    <property type="match status" value="1"/>
</dbReference>
<dbReference type="PROSITE" id="PS00894">
    <property type="entry name" value="HTH_DEOR_1"/>
    <property type="match status" value="1"/>
</dbReference>
<dbReference type="InterPro" id="IPR028349">
    <property type="entry name" value="PafC-like"/>
</dbReference>
<dbReference type="Proteomes" id="UP000649573">
    <property type="component" value="Unassembled WGS sequence"/>
</dbReference>
<dbReference type="InterPro" id="IPR036388">
    <property type="entry name" value="WH-like_DNA-bd_sf"/>
</dbReference>
<evidence type="ECO:0000313" key="5">
    <source>
        <dbReference type="EMBL" id="GGU13876.1"/>
    </source>
</evidence>
<accession>A0ABQ2UCC3</accession>
<gene>
    <name evidence="5" type="ORF">GCM10010178_01440</name>
</gene>
<name>A0ABQ2UCC3_9PSEU</name>
<dbReference type="PROSITE" id="PS52050">
    <property type="entry name" value="WYL"/>
    <property type="match status" value="1"/>
</dbReference>
<dbReference type="InterPro" id="IPR001034">
    <property type="entry name" value="DeoR_HTH"/>
</dbReference>
<dbReference type="InterPro" id="IPR026881">
    <property type="entry name" value="WYL_dom"/>
</dbReference>
<evidence type="ECO:0000259" key="4">
    <source>
        <dbReference type="PROSITE" id="PS51000"/>
    </source>
</evidence>
<protein>
    <submittedName>
        <fullName evidence="5">DNA-binding transcriptional regulator</fullName>
    </submittedName>
</protein>
<keyword evidence="2 5" id="KW-0238">DNA-binding</keyword>
<keyword evidence="6" id="KW-1185">Reference proteome</keyword>
<dbReference type="InterPro" id="IPR057727">
    <property type="entry name" value="WCX_dom"/>
</dbReference>
<dbReference type="Pfam" id="PF08279">
    <property type="entry name" value="HTH_11"/>
    <property type="match status" value="1"/>
</dbReference>
<dbReference type="GO" id="GO:0003677">
    <property type="term" value="F:DNA binding"/>
    <property type="evidence" value="ECO:0007669"/>
    <property type="project" value="UniProtKB-KW"/>
</dbReference>
<evidence type="ECO:0000256" key="2">
    <source>
        <dbReference type="ARBA" id="ARBA00023125"/>
    </source>
</evidence>
<evidence type="ECO:0000256" key="3">
    <source>
        <dbReference type="ARBA" id="ARBA00023163"/>
    </source>
</evidence>
<dbReference type="PANTHER" id="PTHR34580:SF3">
    <property type="entry name" value="PROTEIN PAFB"/>
    <property type="match status" value="1"/>
</dbReference>
<dbReference type="Pfam" id="PF25583">
    <property type="entry name" value="WCX"/>
    <property type="match status" value="1"/>
</dbReference>
<evidence type="ECO:0000256" key="1">
    <source>
        <dbReference type="ARBA" id="ARBA00023015"/>
    </source>
</evidence>
<proteinExistence type="predicted"/>
<dbReference type="SUPFAM" id="SSF46785">
    <property type="entry name" value="Winged helix' DNA-binding domain"/>
    <property type="match status" value="1"/>
</dbReference>
<feature type="domain" description="HTH deoR-type" evidence="4">
    <location>
        <begin position="14"/>
        <end position="73"/>
    </location>
</feature>
<keyword evidence="3" id="KW-0804">Transcription</keyword>
<comment type="caution">
    <text evidence="5">The sequence shown here is derived from an EMBL/GenBank/DDBJ whole genome shotgun (WGS) entry which is preliminary data.</text>
</comment>
<dbReference type="Gene3D" id="1.10.10.10">
    <property type="entry name" value="Winged helix-like DNA-binding domain superfamily/Winged helix DNA-binding domain"/>
    <property type="match status" value="1"/>
</dbReference>
<dbReference type="InterPro" id="IPR036390">
    <property type="entry name" value="WH_DNA-bd_sf"/>
</dbReference>
<dbReference type="PROSITE" id="PS51000">
    <property type="entry name" value="HTH_DEOR_2"/>
    <property type="match status" value="1"/>
</dbReference>